<dbReference type="Proteomes" id="UP000828390">
    <property type="component" value="Unassembled WGS sequence"/>
</dbReference>
<accession>A0A9D4DJQ3</accession>
<reference evidence="1" key="2">
    <citation type="submission" date="2020-11" db="EMBL/GenBank/DDBJ databases">
        <authorList>
            <person name="McCartney M.A."/>
            <person name="Auch B."/>
            <person name="Kono T."/>
            <person name="Mallez S."/>
            <person name="Becker A."/>
            <person name="Gohl D.M."/>
            <person name="Silverstein K.A.T."/>
            <person name="Koren S."/>
            <person name="Bechman K.B."/>
            <person name="Herman A."/>
            <person name="Abrahante J.E."/>
            <person name="Garbe J."/>
        </authorList>
    </citation>
    <scope>NUCLEOTIDE SEQUENCE</scope>
    <source>
        <strain evidence="1">Duluth1</strain>
        <tissue evidence="1">Whole animal</tissue>
    </source>
</reference>
<dbReference type="PANTHER" id="PTHR46312:SF2">
    <property type="entry name" value="NUCLEOTIDE-BINDING OLIGOMERIZATION DOMAIN-CONTAINING PROTEIN 2-LIKE"/>
    <property type="match status" value="1"/>
</dbReference>
<sequence>MKRERCLILLDGLDKWTDSGGHHNLPTLVENHSRCILFITTRPWKLAQGNVKHSDIGRLFQLKRINDHFKLSRIILSCMIDEEEDLDERQTEFENYIVGLEIGELMSSPMMFSVIVCSYDKGTKLKGSMCEIYILMLDSLLKKASSKGKYFQKPQLTCFAKTKYIQPNIDNEIVIAKAAFCLLFSDTQEHSIVFDAKEIYALLDDTQTEFALKAGILTETKTLSVVRSSSTFSFLHKSVQEFLAAYHIACNEHLSYGVISENLKRHTYLDIN</sequence>
<protein>
    <submittedName>
        <fullName evidence="1">Uncharacterized protein</fullName>
    </submittedName>
</protein>
<organism evidence="1 2">
    <name type="scientific">Dreissena polymorpha</name>
    <name type="common">Zebra mussel</name>
    <name type="synonym">Mytilus polymorpha</name>
    <dbReference type="NCBI Taxonomy" id="45954"/>
    <lineage>
        <taxon>Eukaryota</taxon>
        <taxon>Metazoa</taxon>
        <taxon>Spiralia</taxon>
        <taxon>Lophotrochozoa</taxon>
        <taxon>Mollusca</taxon>
        <taxon>Bivalvia</taxon>
        <taxon>Autobranchia</taxon>
        <taxon>Heteroconchia</taxon>
        <taxon>Euheterodonta</taxon>
        <taxon>Imparidentia</taxon>
        <taxon>Neoheterodontei</taxon>
        <taxon>Myida</taxon>
        <taxon>Dreissenoidea</taxon>
        <taxon>Dreissenidae</taxon>
        <taxon>Dreissena</taxon>
    </lineage>
</organism>
<comment type="caution">
    <text evidence="1">The sequence shown here is derived from an EMBL/GenBank/DDBJ whole genome shotgun (WGS) entry which is preliminary data.</text>
</comment>
<name>A0A9D4DJQ3_DREPO</name>
<evidence type="ECO:0000313" key="1">
    <source>
        <dbReference type="EMBL" id="KAH3749775.1"/>
    </source>
</evidence>
<dbReference type="PANTHER" id="PTHR46312">
    <property type="entry name" value="NACHT DOMAIN-CONTAINING PROTEIN"/>
    <property type="match status" value="1"/>
</dbReference>
<dbReference type="EMBL" id="JAIWYP010000010">
    <property type="protein sequence ID" value="KAH3749775.1"/>
    <property type="molecule type" value="Genomic_DNA"/>
</dbReference>
<dbReference type="AlphaFoldDB" id="A0A9D4DJQ3"/>
<reference evidence="1" key="1">
    <citation type="journal article" date="2019" name="bioRxiv">
        <title>The Genome of the Zebra Mussel, Dreissena polymorpha: A Resource for Invasive Species Research.</title>
        <authorList>
            <person name="McCartney M.A."/>
            <person name="Auch B."/>
            <person name="Kono T."/>
            <person name="Mallez S."/>
            <person name="Zhang Y."/>
            <person name="Obille A."/>
            <person name="Becker A."/>
            <person name="Abrahante J.E."/>
            <person name="Garbe J."/>
            <person name="Badalamenti J.P."/>
            <person name="Herman A."/>
            <person name="Mangelson H."/>
            <person name="Liachko I."/>
            <person name="Sullivan S."/>
            <person name="Sone E.D."/>
            <person name="Koren S."/>
            <person name="Silverstein K.A.T."/>
            <person name="Beckman K.B."/>
            <person name="Gohl D.M."/>
        </authorList>
    </citation>
    <scope>NUCLEOTIDE SEQUENCE</scope>
    <source>
        <strain evidence="1">Duluth1</strain>
        <tissue evidence="1">Whole animal</tissue>
    </source>
</reference>
<evidence type="ECO:0000313" key="2">
    <source>
        <dbReference type="Proteomes" id="UP000828390"/>
    </source>
</evidence>
<keyword evidence="2" id="KW-1185">Reference proteome</keyword>
<gene>
    <name evidence="1" type="ORF">DPMN_184288</name>
</gene>
<proteinExistence type="predicted"/>